<accession>A0A9W8GB69</accession>
<dbReference type="EMBL" id="JANBTW010000018">
    <property type="protein sequence ID" value="KAJ2678696.1"/>
    <property type="molecule type" value="Genomic_DNA"/>
</dbReference>
<protein>
    <recommendedName>
        <fullName evidence="5">NADH dehydrogenase [ubiquinone] 1 alpha subcomplex subunit 12</fullName>
    </recommendedName>
</protein>
<evidence type="ECO:0000256" key="1">
    <source>
        <dbReference type="ARBA" id="ARBA00007355"/>
    </source>
</evidence>
<feature type="region of interest" description="Disordered" evidence="2">
    <location>
        <begin position="112"/>
        <end position="175"/>
    </location>
</feature>
<dbReference type="GO" id="GO:0032981">
    <property type="term" value="P:mitochondrial respiratory chain complex I assembly"/>
    <property type="evidence" value="ECO:0007669"/>
    <property type="project" value="TreeGrafter"/>
</dbReference>
<reference evidence="3" key="1">
    <citation type="submission" date="2022-07" db="EMBL/GenBank/DDBJ databases">
        <title>Phylogenomic reconstructions and comparative analyses of Kickxellomycotina fungi.</title>
        <authorList>
            <person name="Reynolds N.K."/>
            <person name="Stajich J.E."/>
            <person name="Barry K."/>
            <person name="Grigoriev I.V."/>
            <person name="Crous P."/>
            <person name="Smith M.E."/>
        </authorList>
    </citation>
    <scope>NUCLEOTIDE SEQUENCE</scope>
    <source>
        <strain evidence="3">NRRL 3115</strain>
    </source>
</reference>
<organism evidence="3 4">
    <name type="scientific">Coemansia spiralis</name>
    <dbReference type="NCBI Taxonomy" id="417178"/>
    <lineage>
        <taxon>Eukaryota</taxon>
        <taxon>Fungi</taxon>
        <taxon>Fungi incertae sedis</taxon>
        <taxon>Zoopagomycota</taxon>
        <taxon>Kickxellomycotina</taxon>
        <taxon>Kickxellomycetes</taxon>
        <taxon>Kickxellales</taxon>
        <taxon>Kickxellaceae</taxon>
        <taxon>Coemansia</taxon>
    </lineage>
</organism>
<evidence type="ECO:0000313" key="3">
    <source>
        <dbReference type="EMBL" id="KAJ2678696.1"/>
    </source>
</evidence>
<comment type="similarity">
    <text evidence="1">Belongs to the complex I NDUFA12 subunit family.</text>
</comment>
<evidence type="ECO:0000313" key="4">
    <source>
        <dbReference type="Proteomes" id="UP001151518"/>
    </source>
</evidence>
<evidence type="ECO:0008006" key="5">
    <source>
        <dbReference type="Google" id="ProtNLM"/>
    </source>
</evidence>
<comment type="caution">
    <text evidence="3">The sequence shown here is derived from an EMBL/GenBank/DDBJ whole genome shotgun (WGS) entry which is preliminary data.</text>
</comment>
<dbReference type="AlphaFoldDB" id="A0A9W8GB69"/>
<dbReference type="PANTHER" id="PTHR32470:SF2">
    <property type="entry name" value="NADH DEHYDROGENASE [UBIQUINONE] 1 ALPHA SUBCOMPLEX ASSEMBLY FACTOR 2"/>
    <property type="match status" value="1"/>
</dbReference>
<evidence type="ECO:0000256" key="2">
    <source>
        <dbReference type="SAM" id="MobiDB-lite"/>
    </source>
</evidence>
<name>A0A9W8GB69_9FUNG</name>
<dbReference type="GO" id="GO:0005739">
    <property type="term" value="C:mitochondrion"/>
    <property type="evidence" value="ECO:0007669"/>
    <property type="project" value="TreeGrafter"/>
</dbReference>
<dbReference type="InterPro" id="IPR052618">
    <property type="entry name" value="ComplexI_NDUFA12"/>
</dbReference>
<dbReference type="OrthoDB" id="10255576at2759"/>
<dbReference type="GO" id="GO:0045271">
    <property type="term" value="C:respiratory chain complex I"/>
    <property type="evidence" value="ECO:0007669"/>
    <property type="project" value="InterPro"/>
</dbReference>
<dbReference type="InterPro" id="IPR007763">
    <property type="entry name" value="NDUFA12"/>
</dbReference>
<feature type="compositionally biased region" description="Polar residues" evidence="2">
    <location>
        <begin position="121"/>
        <end position="133"/>
    </location>
</feature>
<dbReference type="Pfam" id="PF05071">
    <property type="entry name" value="NDUFA12"/>
    <property type="match status" value="1"/>
</dbReference>
<dbReference type="PANTHER" id="PTHR32470">
    <property type="entry name" value="ADH DEHYDROGENASE [UBIQUINONE] 1 ALPHA SUBCOMPLEX ASSEMBLY FACTOR 2"/>
    <property type="match status" value="1"/>
</dbReference>
<dbReference type="Proteomes" id="UP001151518">
    <property type="component" value="Unassembled WGS sequence"/>
</dbReference>
<proteinExistence type="inferred from homology"/>
<gene>
    <name evidence="3" type="ORF">GGI25_002080</name>
</gene>
<sequence>MGIVRQLYMSWKMLRLPWRNDILAGSDLDGNLYFERFVRGAYRARRRVVYSKNLSVSDYKDDIIPVQWQAWMRHTRDEPPTTNELLMDIQRRRKLEETVQRLAEKEVAARLSRVEQEKSETVGSIQNQNSKQPALQKAAPGENFQPEEWTHERESPTEQATPSDTSKGKSHRRAH</sequence>